<proteinExistence type="predicted"/>
<dbReference type="InterPro" id="IPR011659">
    <property type="entry name" value="WD40"/>
</dbReference>
<dbReference type="EMBL" id="JACHHO010000003">
    <property type="protein sequence ID" value="MBB5205187.1"/>
    <property type="molecule type" value="Genomic_DNA"/>
</dbReference>
<dbReference type="Gene3D" id="2.120.10.30">
    <property type="entry name" value="TolB, C-terminal domain"/>
    <property type="match status" value="1"/>
</dbReference>
<evidence type="ECO:0000313" key="3">
    <source>
        <dbReference type="EMBL" id="MBB5205187.1"/>
    </source>
</evidence>
<dbReference type="InterPro" id="IPR008557">
    <property type="entry name" value="PhoX"/>
</dbReference>
<dbReference type="Pfam" id="PF05787">
    <property type="entry name" value="PhoX"/>
    <property type="match status" value="2"/>
</dbReference>
<name>A0A840S1Z5_9BURK</name>
<sequence length="415" mass="44173">MSEIRPSSTTPPSRSDRRTLLRRSLLSAGLFSLGTPAAWAAQLPAVPPQPRDGEGLRRIAVQGGLGELLPPDALGLRLPAGFSARLIARSGQTVGSTGYRWHSTPDGGACVALADGGWIYVSNCELGSGQGGASAIDFDAQGNIRRAYSICSGTSRNCAGGMTPWGTYLSCEEVDRGRVIECDPKGQLAPVARNAMGWFDHEAVAFDPSSGHAYMTEDKSDGRLYRFRPTRAGDLSAGTLEVARRVGRAAPYTLEWLTVPTPNPSSSGTRTRKQVSKSSSFNGGEGIWCHQGTVYFTTKGDNRVWALELATQRLHILYDDSTHSNPVLTGVDNVVVSQRGDVYVAEDGGDMQICMISPNGEVAPVVKLEGQDASEMTGIAFSPDGTRLYFSSQRGSAGSGSDGRTYEVRGPFLSS</sequence>
<comment type="caution">
    <text evidence="3">The sequence shown here is derived from an EMBL/GenBank/DDBJ whole genome shotgun (WGS) entry which is preliminary data.</text>
</comment>
<keyword evidence="4" id="KW-1185">Reference proteome</keyword>
<dbReference type="OrthoDB" id="9801383at2"/>
<protein>
    <submittedName>
        <fullName evidence="3">Secreted PhoX family phosphatase</fullName>
    </submittedName>
</protein>
<dbReference type="Proteomes" id="UP000554837">
    <property type="component" value="Unassembled WGS sequence"/>
</dbReference>
<dbReference type="InterPro" id="IPR011042">
    <property type="entry name" value="6-blade_b-propeller_TolB-like"/>
</dbReference>
<dbReference type="PANTHER" id="PTHR35399">
    <property type="entry name" value="SLR8030 PROTEIN"/>
    <property type="match status" value="1"/>
</dbReference>
<dbReference type="PROSITE" id="PS51318">
    <property type="entry name" value="TAT"/>
    <property type="match status" value="1"/>
</dbReference>
<gene>
    <name evidence="3" type="ORF">HNQ51_002506</name>
</gene>
<dbReference type="PANTHER" id="PTHR35399:SF4">
    <property type="entry name" value="MEMBRANE PROTEIN"/>
    <property type="match status" value="1"/>
</dbReference>
<dbReference type="Pfam" id="PF07676">
    <property type="entry name" value="PD40"/>
    <property type="match status" value="1"/>
</dbReference>
<evidence type="ECO:0000256" key="2">
    <source>
        <dbReference type="SAM" id="SignalP"/>
    </source>
</evidence>
<accession>A0A840S1Z5</accession>
<feature type="region of interest" description="Disordered" evidence="1">
    <location>
        <begin position="392"/>
        <end position="415"/>
    </location>
</feature>
<dbReference type="AlphaFoldDB" id="A0A840S1Z5"/>
<feature type="chain" id="PRO_5033004182" evidence="2">
    <location>
        <begin position="41"/>
        <end position="415"/>
    </location>
</feature>
<evidence type="ECO:0000256" key="1">
    <source>
        <dbReference type="SAM" id="MobiDB-lite"/>
    </source>
</evidence>
<dbReference type="SUPFAM" id="SSF63825">
    <property type="entry name" value="YWTD domain"/>
    <property type="match status" value="2"/>
</dbReference>
<evidence type="ECO:0000313" key="4">
    <source>
        <dbReference type="Proteomes" id="UP000554837"/>
    </source>
</evidence>
<reference evidence="3 4" key="1">
    <citation type="submission" date="2020-08" db="EMBL/GenBank/DDBJ databases">
        <title>Genomic Encyclopedia of Type Strains, Phase IV (KMG-IV): sequencing the most valuable type-strain genomes for metagenomic binning, comparative biology and taxonomic classification.</title>
        <authorList>
            <person name="Goeker M."/>
        </authorList>
    </citation>
    <scope>NUCLEOTIDE SEQUENCE [LARGE SCALE GENOMIC DNA]</scope>
    <source>
        <strain evidence="3 4">DSM 23958</strain>
    </source>
</reference>
<dbReference type="InterPro" id="IPR006311">
    <property type="entry name" value="TAT_signal"/>
</dbReference>
<organism evidence="3 4">
    <name type="scientific">Inhella inkyongensis</name>
    <dbReference type="NCBI Taxonomy" id="392593"/>
    <lineage>
        <taxon>Bacteria</taxon>
        <taxon>Pseudomonadati</taxon>
        <taxon>Pseudomonadota</taxon>
        <taxon>Betaproteobacteria</taxon>
        <taxon>Burkholderiales</taxon>
        <taxon>Sphaerotilaceae</taxon>
        <taxon>Inhella</taxon>
    </lineage>
</organism>
<feature type="signal peptide" evidence="2">
    <location>
        <begin position="1"/>
        <end position="40"/>
    </location>
</feature>
<dbReference type="RefSeq" id="WP_138854804.1">
    <property type="nucleotide sequence ID" value="NZ_CP040709.1"/>
</dbReference>
<keyword evidence="2" id="KW-0732">Signal</keyword>